<dbReference type="SUPFAM" id="SSF103473">
    <property type="entry name" value="MFS general substrate transporter"/>
    <property type="match status" value="1"/>
</dbReference>
<dbReference type="InterPro" id="IPR004638">
    <property type="entry name" value="EmrB-like"/>
</dbReference>
<feature type="transmembrane region" description="Helical" evidence="7">
    <location>
        <begin position="340"/>
        <end position="361"/>
    </location>
</feature>
<evidence type="ECO:0000256" key="6">
    <source>
        <dbReference type="ARBA" id="ARBA00023136"/>
    </source>
</evidence>
<keyword evidence="2" id="KW-0813">Transport</keyword>
<dbReference type="Gene3D" id="1.20.1720.10">
    <property type="entry name" value="Multidrug resistance protein D"/>
    <property type="match status" value="1"/>
</dbReference>
<protein>
    <submittedName>
        <fullName evidence="9">EmrB/QacA family drug resistance transporter</fullName>
    </submittedName>
</protein>
<dbReference type="EMBL" id="NPEX01000041">
    <property type="protein sequence ID" value="RAI44557.1"/>
    <property type="molecule type" value="Genomic_DNA"/>
</dbReference>
<feature type="transmembrane region" description="Helical" evidence="7">
    <location>
        <begin position="516"/>
        <end position="533"/>
    </location>
</feature>
<evidence type="ECO:0000256" key="5">
    <source>
        <dbReference type="ARBA" id="ARBA00022989"/>
    </source>
</evidence>
<feature type="transmembrane region" description="Helical" evidence="7">
    <location>
        <begin position="119"/>
        <end position="138"/>
    </location>
</feature>
<dbReference type="PRINTS" id="PR01036">
    <property type="entry name" value="TCRTETB"/>
</dbReference>
<feature type="transmembrane region" description="Helical" evidence="7">
    <location>
        <begin position="269"/>
        <end position="286"/>
    </location>
</feature>
<feature type="transmembrane region" description="Helical" evidence="7">
    <location>
        <begin position="177"/>
        <end position="195"/>
    </location>
</feature>
<dbReference type="PANTHER" id="PTHR23501">
    <property type="entry name" value="MAJOR FACILITATOR SUPERFAMILY"/>
    <property type="match status" value="1"/>
</dbReference>
<feature type="transmembrane region" description="Helical" evidence="7">
    <location>
        <begin position="91"/>
        <end position="112"/>
    </location>
</feature>
<organism evidence="9 10">
    <name type="scientific">Rhodoplanes roseus</name>
    <dbReference type="NCBI Taxonomy" id="29409"/>
    <lineage>
        <taxon>Bacteria</taxon>
        <taxon>Pseudomonadati</taxon>
        <taxon>Pseudomonadota</taxon>
        <taxon>Alphaproteobacteria</taxon>
        <taxon>Hyphomicrobiales</taxon>
        <taxon>Nitrobacteraceae</taxon>
        <taxon>Rhodoplanes</taxon>
    </lineage>
</organism>
<proteinExistence type="predicted"/>
<reference evidence="9 10" key="1">
    <citation type="submission" date="2017-07" db="EMBL/GenBank/DDBJ databases">
        <title>Draft Genome Sequences of Select Purple Nonsulfur Bacteria.</title>
        <authorList>
            <person name="Lasarre B."/>
            <person name="Mckinlay J.B."/>
        </authorList>
    </citation>
    <scope>NUCLEOTIDE SEQUENCE [LARGE SCALE GENOMIC DNA]</scope>
    <source>
        <strain evidence="9 10">DSM 5909</strain>
    </source>
</reference>
<evidence type="ECO:0000259" key="8">
    <source>
        <dbReference type="PROSITE" id="PS50850"/>
    </source>
</evidence>
<name>A0A327L2F6_9BRAD</name>
<evidence type="ECO:0000256" key="4">
    <source>
        <dbReference type="ARBA" id="ARBA00022692"/>
    </source>
</evidence>
<keyword evidence="10" id="KW-1185">Reference proteome</keyword>
<keyword evidence="5 7" id="KW-1133">Transmembrane helix</keyword>
<dbReference type="AlphaFoldDB" id="A0A327L2F6"/>
<sequence>MSTPVIRAAGRASCATCSAGPPWQPAEPPVADGRVAGGVDRTDATTVPHRGAVTVCVILAVVMQALDTTIANVALPYIQGSVAASQDQINWVLTSYIVAAAIMTPPSGWLAGRFGRKRVLLASVAGFTVASMLCGMAQSLTEIVLFRILQGLFGAALVPLAQSILLDIYPPQQRGSAMALFGMSVMVGPILGPVIGGWLTDNFSWRWVFYINLPIGIVAFLGISAFVSETARSAFTRLDWFGFATLSIAIAALQLFLDRGEQLDWFSSGEIQLEALVMAVSFYLFLAHTFTARNSFVDASLFRDRNFAVGMVFIFVVGITYLASLALMTPYLQSLMGYPVVTAGLVMGPRGIGTMLAMMVVGRLIGRVDTRALLAIGLLMTAWAMWDMTGWTPDVSQSTIVTTGMIQGAGLGFLFVPLTTVTFSTLAPERRPAGTGLYNLSRNVGSSVGISIVAALLTENVQANHADIAGYVSPFNRLLQVPAIAQSWSPWTAAGRAALDSEITRQATIIAYVDDFWLLMVLALVAIPLVFLLRKGAAEGGGAVVVD</sequence>
<evidence type="ECO:0000313" key="10">
    <source>
        <dbReference type="Proteomes" id="UP000249130"/>
    </source>
</evidence>
<comment type="caution">
    <text evidence="9">The sequence shown here is derived from an EMBL/GenBank/DDBJ whole genome shotgun (WGS) entry which is preliminary data.</text>
</comment>
<dbReference type="Gene3D" id="1.20.1250.20">
    <property type="entry name" value="MFS general substrate transporter like domains"/>
    <property type="match status" value="1"/>
</dbReference>
<feature type="transmembrane region" description="Helical" evidence="7">
    <location>
        <begin position="368"/>
        <end position="386"/>
    </location>
</feature>
<keyword evidence="6 7" id="KW-0472">Membrane</keyword>
<dbReference type="NCBIfam" id="TIGR00711">
    <property type="entry name" value="efflux_EmrB"/>
    <property type="match status" value="1"/>
</dbReference>
<keyword evidence="3" id="KW-1003">Cell membrane</keyword>
<feature type="domain" description="Major facilitator superfamily (MFS) profile" evidence="8">
    <location>
        <begin position="53"/>
        <end position="538"/>
    </location>
</feature>
<dbReference type="PANTHER" id="PTHR23501:SF174">
    <property type="entry name" value="MULTIDRUG EXPORT PROTEIN EMRB-RELATED"/>
    <property type="match status" value="1"/>
</dbReference>
<feature type="transmembrane region" description="Helical" evidence="7">
    <location>
        <begin position="144"/>
        <end position="165"/>
    </location>
</feature>
<accession>A0A327L2F6</accession>
<dbReference type="InterPro" id="IPR020846">
    <property type="entry name" value="MFS_dom"/>
</dbReference>
<gene>
    <name evidence="9" type="ORF">CH341_08580</name>
</gene>
<evidence type="ECO:0000256" key="2">
    <source>
        <dbReference type="ARBA" id="ARBA00022448"/>
    </source>
</evidence>
<feature type="transmembrane region" description="Helical" evidence="7">
    <location>
        <begin position="240"/>
        <end position="257"/>
    </location>
</feature>
<evidence type="ECO:0000256" key="1">
    <source>
        <dbReference type="ARBA" id="ARBA00004651"/>
    </source>
</evidence>
<dbReference type="Pfam" id="PF07690">
    <property type="entry name" value="MFS_1"/>
    <property type="match status" value="1"/>
</dbReference>
<dbReference type="Proteomes" id="UP000249130">
    <property type="component" value="Unassembled WGS sequence"/>
</dbReference>
<keyword evidence="4 7" id="KW-0812">Transmembrane</keyword>
<evidence type="ECO:0000256" key="3">
    <source>
        <dbReference type="ARBA" id="ARBA00022475"/>
    </source>
</evidence>
<feature type="transmembrane region" description="Helical" evidence="7">
    <location>
        <begin position="307"/>
        <end position="328"/>
    </location>
</feature>
<feature type="transmembrane region" description="Helical" evidence="7">
    <location>
        <begin position="207"/>
        <end position="228"/>
    </location>
</feature>
<evidence type="ECO:0000256" key="7">
    <source>
        <dbReference type="SAM" id="Phobius"/>
    </source>
</evidence>
<dbReference type="GO" id="GO:0022857">
    <property type="term" value="F:transmembrane transporter activity"/>
    <property type="evidence" value="ECO:0007669"/>
    <property type="project" value="InterPro"/>
</dbReference>
<comment type="subcellular location">
    <subcellularLocation>
        <location evidence="1">Cell membrane</location>
        <topology evidence="1">Multi-pass membrane protein</topology>
    </subcellularLocation>
</comment>
<feature type="transmembrane region" description="Helical" evidence="7">
    <location>
        <begin position="51"/>
        <end position="71"/>
    </location>
</feature>
<dbReference type="PROSITE" id="PS50850">
    <property type="entry name" value="MFS"/>
    <property type="match status" value="1"/>
</dbReference>
<dbReference type="OrthoDB" id="9812221at2"/>
<evidence type="ECO:0000313" key="9">
    <source>
        <dbReference type="EMBL" id="RAI44557.1"/>
    </source>
</evidence>
<feature type="transmembrane region" description="Helical" evidence="7">
    <location>
        <begin position="406"/>
        <end position="428"/>
    </location>
</feature>
<dbReference type="GO" id="GO:0005886">
    <property type="term" value="C:plasma membrane"/>
    <property type="evidence" value="ECO:0007669"/>
    <property type="project" value="UniProtKB-SubCell"/>
</dbReference>
<dbReference type="InterPro" id="IPR036259">
    <property type="entry name" value="MFS_trans_sf"/>
</dbReference>
<dbReference type="CDD" id="cd17503">
    <property type="entry name" value="MFS_LmrB_MDR_like"/>
    <property type="match status" value="1"/>
</dbReference>
<dbReference type="InterPro" id="IPR011701">
    <property type="entry name" value="MFS"/>
</dbReference>